<evidence type="ECO:0000313" key="2">
    <source>
        <dbReference type="Proteomes" id="UP000032233"/>
    </source>
</evidence>
<comment type="caution">
    <text evidence="1">The sequence shown here is derived from an EMBL/GenBank/DDBJ whole genome shotgun (WGS) entry which is preliminary data.</text>
</comment>
<sequence length="42" mass="4864">MVELKVRIRIKTGNKQVLFQVDLKQFLASRTMPVFSALEKSI</sequence>
<organism evidence="1 2">
    <name type="scientific">Dethiosulfatarculus sandiegensis</name>
    <dbReference type="NCBI Taxonomy" id="1429043"/>
    <lineage>
        <taxon>Bacteria</taxon>
        <taxon>Pseudomonadati</taxon>
        <taxon>Thermodesulfobacteriota</taxon>
        <taxon>Desulfarculia</taxon>
        <taxon>Desulfarculales</taxon>
        <taxon>Desulfarculaceae</taxon>
        <taxon>Dethiosulfatarculus</taxon>
    </lineage>
</organism>
<dbReference type="AlphaFoldDB" id="A0A0D2JW20"/>
<reference evidence="1 2" key="1">
    <citation type="submission" date="2013-11" db="EMBL/GenBank/DDBJ databases">
        <title>Metagenomic analysis of a methanogenic consortium involved in long chain n-alkane degradation.</title>
        <authorList>
            <person name="Davidova I.A."/>
            <person name="Callaghan A.V."/>
            <person name="Wawrik B."/>
            <person name="Pruitt S."/>
            <person name="Marks C."/>
            <person name="Duncan K.E."/>
            <person name="Suflita J.M."/>
        </authorList>
    </citation>
    <scope>NUCLEOTIDE SEQUENCE [LARGE SCALE GENOMIC DNA]</scope>
    <source>
        <strain evidence="1 2">SPR</strain>
    </source>
</reference>
<name>A0A0D2JW20_9BACT</name>
<evidence type="ECO:0000313" key="1">
    <source>
        <dbReference type="EMBL" id="KIX13820.1"/>
    </source>
</evidence>
<dbReference type="EMBL" id="AZAC01000014">
    <property type="protein sequence ID" value="KIX13820.1"/>
    <property type="molecule type" value="Genomic_DNA"/>
</dbReference>
<dbReference type="Proteomes" id="UP000032233">
    <property type="component" value="Unassembled WGS sequence"/>
</dbReference>
<proteinExistence type="predicted"/>
<dbReference type="InParanoid" id="A0A0D2JW20"/>
<gene>
    <name evidence="1" type="ORF">X474_10985</name>
</gene>
<accession>A0A0D2JW20</accession>
<keyword evidence="2" id="KW-1185">Reference proteome</keyword>
<protein>
    <submittedName>
        <fullName evidence="1">Uncharacterized protein</fullName>
    </submittedName>
</protein>